<keyword evidence="5 8" id="KW-0378">Hydrolase</keyword>
<dbReference type="SUPFAM" id="SSF50630">
    <property type="entry name" value="Acid proteases"/>
    <property type="match status" value="1"/>
</dbReference>
<feature type="active site" evidence="7">
    <location>
        <position position="151"/>
    </location>
</feature>
<keyword evidence="12" id="KW-1185">Reference proteome</keyword>
<dbReference type="InterPro" id="IPR051708">
    <property type="entry name" value="Plant_Aspart_Prot_A1"/>
</dbReference>
<dbReference type="CDD" id="cd05472">
    <property type="entry name" value="cnd41_like"/>
    <property type="match status" value="1"/>
</dbReference>
<evidence type="ECO:0000259" key="10">
    <source>
        <dbReference type="PROSITE" id="PS51767"/>
    </source>
</evidence>
<evidence type="ECO:0000256" key="9">
    <source>
        <dbReference type="SAM" id="SignalP"/>
    </source>
</evidence>
<keyword evidence="4 8" id="KW-0064">Aspartyl protease</keyword>
<sequence length="475" mass="51474">MDSKEKSISLLIFLSLMSISTSLQYQTLVIHFLPMPQSLNWTIQKEARIIPTTESEAETTLLSVDLHHVDNLSPSALSSTPEALFNLRLERDSVRVSMLSNMVARGGRHARPRKEGDFSSPVTSGFAQGSGEYLARIGIGTPARYFSMVLDTGSDVSWVQCAPCQKCYNQTDPIFISSKSKSFASVACGSPLCRLLYSPSCSTRKKCQYEVNYGDGSFTIGELAIETLRFARSHVNNFALGCGHDNEGLFMGASGLLGLGRGKLSFPIQTGHRFGGKFSYCLVDRFASSNPSWIIFGTSSISRNVVFTPMLTNPILGSFYYVGLNGISVGGVRVPGITSSLFRLNRSGNGGVIIDSGTSVTRLVLPAYIALRDAFRAGASNLKSAQNLLLFDTCYNFTGKSEVMVPTVVLHFTNVDILLPASNYLIPVDSKGRFCFAFAGTSDGFSIIGNIQQQGFEVVFDLETSRVGFAPHGCA</sequence>
<evidence type="ECO:0000256" key="7">
    <source>
        <dbReference type="PIRSR" id="PIRSR601461-1"/>
    </source>
</evidence>
<accession>A0A8S0VJH6</accession>
<dbReference type="PROSITE" id="PS00141">
    <property type="entry name" value="ASP_PROTEASE"/>
    <property type="match status" value="1"/>
</dbReference>
<dbReference type="Proteomes" id="UP000594638">
    <property type="component" value="Unassembled WGS sequence"/>
</dbReference>
<dbReference type="Gramene" id="OE9A046824T1">
    <property type="protein sequence ID" value="OE9A046824C1"/>
    <property type="gene ID" value="OE9A046824"/>
</dbReference>
<dbReference type="InterPro" id="IPR033121">
    <property type="entry name" value="PEPTIDASE_A1"/>
</dbReference>
<dbReference type="OrthoDB" id="2747330at2759"/>
<feature type="chain" id="PRO_5035768085" evidence="9">
    <location>
        <begin position="25"/>
        <end position="475"/>
    </location>
</feature>
<dbReference type="GO" id="GO:0003677">
    <property type="term" value="F:DNA binding"/>
    <property type="evidence" value="ECO:0007669"/>
    <property type="project" value="UniProtKB-KW"/>
</dbReference>
<dbReference type="PANTHER" id="PTHR47967">
    <property type="entry name" value="OS07G0603500 PROTEIN-RELATED"/>
    <property type="match status" value="1"/>
</dbReference>
<reference evidence="11 12" key="1">
    <citation type="submission" date="2019-12" db="EMBL/GenBank/DDBJ databases">
        <authorList>
            <person name="Alioto T."/>
            <person name="Alioto T."/>
            <person name="Gomez Garrido J."/>
        </authorList>
    </citation>
    <scope>NUCLEOTIDE SEQUENCE [LARGE SCALE GENOMIC DNA]</scope>
</reference>
<evidence type="ECO:0000256" key="1">
    <source>
        <dbReference type="ARBA" id="ARBA00007447"/>
    </source>
</evidence>
<proteinExistence type="inferred from homology"/>
<keyword evidence="2 8" id="KW-0645">Protease</keyword>
<evidence type="ECO:0000256" key="2">
    <source>
        <dbReference type="ARBA" id="ARBA00022670"/>
    </source>
</evidence>
<dbReference type="InterPro" id="IPR032861">
    <property type="entry name" value="TAXi_N"/>
</dbReference>
<keyword evidence="3 9" id="KW-0732">Signal</keyword>
<evidence type="ECO:0000256" key="6">
    <source>
        <dbReference type="ARBA" id="ARBA00023125"/>
    </source>
</evidence>
<dbReference type="Pfam" id="PF14543">
    <property type="entry name" value="TAXi_N"/>
    <property type="match status" value="1"/>
</dbReference>
<dbReference type="GO" id="GO:0006508">
    <property type="term" value="P:proteolysis"/>
    <property type="evidence" value="ECO:0007669"/>
    <property type="project" value="UniProtKB-KW"/>
</dbReference>
<dbReference type="PRINTS" id="PR00792">
    <property type="entry name" value="PEPSIN"/>
</dbReference>
<dbReference type="InterPro" id="IPR032799">
    <property type="entry name" value="TAXi_C"/>
</dbReference>
<name>A0A8S0VJH6_OLEEU</name>
<dbReference type="FunFam" id="2.40.70.10:FF:000016">
    <property type="entry name" value="Probable aspartic protease At2g35615"/>
    <property type="match status" value="1"/>
</dbReference>
<evidence type="ECO:0000313" key="11">
    <source>
        <dbReference type="EMBL" id="CAA3031567.1"/>
    </source>
</evidence>
<dbReference type="Gene3D" id="2.40.70.10">
    <property type="entry name" value="Acid Proteases"/>
    <property type="match status" value="2"/>
</dbReference>
<dbReference type="InterPro" id="IPR001461">
    <property type="entry name" value="Aspartic_peptidase_A1"/>
</dbReference>
<evidence type="ECO:0000256" key="5">
    <source>
        <dbReference type="ARBA" id="ARBA00022801"/>
    </source>
</evidence>
<dbReference type="EMBL" id="CACTIH010009462">
    <property type="protein sequence ID" value="CAA3031567.1"/>
    <property type="molecule type" value="Genomic_DNA"/>
</dbReference>
<feature type="domain" description="Peptidase A1" evidence="10">
    <location>
        <begin position="133"/>
        <end position="470"/>
    </location>
</feature>
<dbReference type="GO" id="GO:0004190">
    <property type="term" value="F:aspartic-type endopeptidase activity"/>
    <property type="evidence" value="ECO:0007669"/>
    <property type="project" value="UniProtKB-KW"/>
</dbReference>
<dbReference type="PANTHER" id="PTHR47967:SF60">
    <property type="entry name" value="PROTEIN ASPARTIC PROTEASE IN GUARD CELL 1-LIKE"/>
    <property type="match status" value="1"/>
</dbReference>
<comment type="similarity">
    <text evidence="1 8">Belongs to the peptidase A1 family.</text>
</comment>
<dbReference type="InterPro" id="IPR033873">
    <property type="entry name" value="CND41-like"/>
</dbReference>
<gene>
    <name evidence="11" type="ORF">OLEA9_A046824</name>
</gene>
<dbReference type="Pfam" id="PF14541">
    <property type="entry name" value="TAXi_C"/>
    <property type="match status" value="1"/>
</dbReference>
<dbReference type="PROSITE" id="PS51767">
    <property type="entry name" value="PEPTIDASE_A1"/>
    <property type="match status" value="1"/>
</dbReference>
<evidence type="ECO:0000256" key="3">
    <source>
        <dbReference type="ARBA" id="ARBA00022729"/>
    </source>
</evidence>
<dbReference type="InterPro" id="IPR021109">
    <property type="entry name" value="Peptidase_aspartic_dom_sf"/>
</dbReference>
<comment type="caution">
    <text evidence="11">The sequence shown here is derived from an EMBL/GenBank/DDBJ whole genome shotgun (WGS) entry which is preliminary data.</text>
</comment>
<evidence type="ECO:0000313" key="12">
    <source>
        <dbReference type="Proteomes" id="UP000594638"/>
    </source>
</evidence>
<keyword evidence="6" id="KW-0238">DNA-binding</keyword>
<dbReference type="InterPro" id="IPR001969">
    <property type="entry name" value="Aspartic_peptidase_AS"/>
</dbReference>
<feature type="active site" evidence="7">
    <location>
        <position position="355"/>
    </location>
</feature>
<dbReference type="AlphaFoldDB" id="A0A8S0VJH6"/>
<evidence type="ECO:0000256" key="4">
    <source>
        <dbReference type="ARBA" id="ARBA00022750"/>
    </source>
</evidence>
<evidence type="ECO:0000256" key="8">
    <source>
        <dbReference type="RuleBase" id="RU000454"/>
    </source>
</evidence>
<protein>
    <submittedName>
        <fullName evidence="11">Aspartyl protease family 2-like</fullName>
    </submittedName>
</protein>
<dbReference type="FunFam" id="2.40.70.10:FF:000010">
    <property type="entry name" value="Aspartyl protease family protein 2"/>
    <property type="match status" value="1"/>
</dbReference>
<organism evidence="11 12">
    <name type="scientific">Olea europaea subsp. europaea</name>
    <dbReference type="NCBI Taxonomy" id="158383"/>
    <lineage>
        <taxon>Eukaryota</taxon>
        <taxon>Viridiplantae</taxon>
        <taxon>Streptophyta</taxon>
        <taxon>Embryophyta</taxon>
        <taxon>Tracheophyta</taxon>
        <taxon>Spermatophyta</taxon>
        <taxon>Magnoliopsida</taxon>
        <taxon>eudicotyledons</taxon>
        <taxon>Gunneridae</taxon>
        <taxon>Pentapetalae</taxon>
        <taxon>asterids</taxon>
        <taxon>lamiids</taxon>
        <taxon>Lamiales</taxon>
        <taxon>Oleaceae</taxon>
        <taxon>Oleeae</taxon>
        <taxon>Olea</taxon>
    </lineage>
</organism>
<feature type="signal peptide" evidence="9">
    <location>
        <begin position="1"/>
        <end position="24"/>
    </location>
</feature>